<reference evidence="1 2" key="1">
    <citation type="submission" date="2020-07" db="EMBL/GenBank/DDBJ databases">
        <title>Sequencing the genomes of 1000 actinobacteria strains.</title>
        <authorList>
            <person name="Klenk H.-P."/>
        </authorList>
    </citation>
    <scope>NUCLEOTIDE SEQUENCE [LARGE SCALE GENOMIC DNA]</scope>
    <source>
        <strain evidence="1 2">DSM 104001</strain>
    </source>
</reference>
<sequence>MSERTYRVIVRGVFDGLDDAQRTRLRAEAAAHDLFVSSFTEEGTLSYDEKLAAFSHRVLVRVEAGPGEEDDAHTAGELAAMTYLDAAGLGYRNLRSSVTCVDDVKIRRR</sequence>
<evidence type="ECO:0000313" key="2">
    <source>
        <dbReference type="Proteomes" id="UP000541969"/>
    </source>
</evidence>
<proteinExistence type="predicted"/>
<dbReference type="AlphaFoldDB" id="A0A853CM32"/>
<organism evidence="1 2">
    <name type="scientific">Petropleomorpha daqingensis</name>
    <dbReference type="NCBI Taxonomy" id="2026353"/>
    <lineage>
        <taxon>Bacteria</taxon>
        <taxon>Bacillati</taxon>
        <taxon>Actinomycetota</taxon>
        <taxon>Actinomycetes</taxon>
        <taxon>Geodermatophilales</taxon>
        <taxon>Geodermatophilaceae</taxon>
        <taxon>Petropleomorpha</taxon>
    </lineage>
</organism>
<protein>
    <submittedName>
        <fullName evidence="1">Uncharacterized protein</fullName>
    </submittedName>
</protein>
<dbReference type="RefSeq" id="WP_179721650.1">
    <property type="nucleotide sequence ID" value="NZ_JACBZT010000001.1"/>
</dbReference>
<dbReference type="EMBL" id="JACBZT010000001">
    <property type="protein sequence ID" value="NYJ08790.1"/>
    <property type="molecule type" value="Genomic_DNA"/>
</dbReference>
<comment type="caution">
    <text evidence="1">The sequence shown here is derived from an EMBL/GenBank/DDBJ whole genome shotgun (WGS) entry which is preliminary data.</text>
</comment>
<dbReference type="Pfam" id="PF19707">
    <property type="entry name" value="DUF6204"/>
    <property type="match status" value="1"/>
</dbReference>
<dbReference type="InterPro" id="IPR045778">
    <property type="entry name" value="DUF6204"/>
</dbReference>
<dbReference type="Proteomes" id="UP000541969">
    <property type="component" value="Unassembled WGS sequence"/>
</dbReference>
<gene>
    <name evidence="1" type="ORF">GGQ55_005068</name>
</gene>
<accession>A0A853CM32</accession>
<keyword evidence="2" id="KW-1185">Reference proteome</keyword>
<evidence type="ECO:0000313" key="1">
    <source>
        <dbReference type="EMBL" id="NYJ08790.1"/>
    </source>
</evidence>
<name>A0A853CM32_9ACTN</name>